<comment type="caution">
    <text evidence="2">The sequence shown here is derived from an EMBL/GenBank/DDBJ whole genome shotgun (WGS) entry which is preliminary data.</text>
</comment>
<dbReference type="SUPFAM" id="SSF52540">
    <property type="entry name" value="P-loop containing nucleoside triphosphate hydrolases"/>
    <property type="match status" value="1"/>
</dbReference>
<dbReference type="Gene3D" id="3.40.50.300">
    <property type="entry name" value="P-loop containing nucleotide triphosphate hydrolases"/>
    <property type="match status" value="1"/>
</dbReference>
<feature type="domain" description="NACHT" evidence="1">
    <location>
        <begin position="299"/>
        <end position="419"/>
    </location>
</feature>
<dbReference type="PROSITE" id="PS50837">
    <property type="entry name" value="NACHT"/>
    <property type="match status" value="1"/>
</dbReference>
<name>A0A423SIH2_PENVA</name>
<evidence type="ECO:0000259" key="1">
    <source>
        <dbReference type="PROSITE" id="PS50837"/>
    </source>
</evidence>
<proteinExistence type="predicted"/>
<dbReference type="EMBL" id="QCYY01003335">
    <property type="protein sequence ID" value="ROT64047.1"/>
    <property type="molecule type" value="Genomic_DNA"/>
</dbReference>
<evidence type="ECO:0000313" key="3">
    <source>
        <dbReference type="Proteomes" id="UP000283509"/>
    </source>
</evidence>
<dbReference type="Pfam" id="PF05729">
    <property type="entry name" value="NACHT"/>
    <property type="match status" value="1"/>
</dbReference>
<gene>
    <name evidence="2" type="ORF">C7M84_018033</name>
</gene>
<dbReference type="InterPro" id="IPR007111">
    <property type="entry name" value="NACHT_NTPase"/>
</dbReference>
<dbReference type="AlphaFoldDB" id="A0A423SIH2"/>
<dbReference type="OrthoDB" id="6349274at2759"/>
<dbReference type="InterPro" id="IPR041249">
    <property type="entry name" value="HEPN_DZIP3"/>
</dbReference>
<evidence type="ECO:0000313" key="2">
    <source>
        <dbReference type="EMBL" id="ROT64047.1"/>
    </source>
</evidence>
<keyword evidence="3" id="KW-1185">Reference proteome</keyword>
<dbReference type="Proteomes" id="UP000283509">
    <property type="component" value="Unassembled WGS sequence"/>
</dbReference>
<dbReference type="PANTHER" id="PTHR46312:SF2">
    <property type="entry name" value="NUCLEOTIDE-BINDING OLIGOMERIZATION DOMAIN-CONTAINING PROTEIN 2-LIKE"/>
    <property type="match status" value="1"/>
</dbReference>
<reference evidence="2 3" key="2">
    <citation type="submission" date="2019-01" db="EMBL/GenBank/DDBJ databases">
        <title>The decoding of complex shrimp genome reveals the adaptation for benthos swimmer, frequently molting mechanism and breeding impact on genome.</title>
        <authorList>
            <person name="Sun Y."/>
            <person name="Gao Y."/>
            <person name="Yu Y."/>
        </authorList>
    </citation>
    <scope>NUCLEOTIDE SEQUENCE [LARGE SCALE GENOMIC DNA]</scope>
    <source>
        <tissue evidence="2">Muscle</tissue>
    </source>
</reference>
<accession>A0A423SIH2</accession>
<protein>
    <submittedName>
        <fullName evidence="2">Putative NACHT, LRR and PYD domains-containing protein 3</fullName>
    </submittedName>
</protein>
<sequence>MATQQQPSRSTRLTRHSVNGFRYQVAVITKGRAVFVQAVEWLYQGGPCVKTHFLSLGNSRADYKRKFNSEQRALLEKGAPFKEFDISLLYNILQLMCGLASPSNPVWTSPPSGQPLEHLLHKLKLMRNHIAHTNDVQEMSDEELLKKLRKLKCLLSRILRLTGNRCGIHPHIFRDQVWEIKQYFQGLLQRVREPLESSDLNNFPQLQQEIRVFQEALRSKIEGDSRQELHDLYPQLWDVTLAQWLYPDLKIQPSLNFTNLVIVEDTSTLSPSQEQKHQPSDISHENLLQVKQRNGRLPEVIIISGEGGIGKTTLLKHMLEMWVRDPSQIEGLQDASLLLYLQLRGCTISSWNDLLISLVQNTFQGSGLTTDVFVDLFLAMNIVVLLDGYDEVSKKAKKLITDLLCYPGNMRIVITTRPGCAKELTQIMKNKRQVINVEIKGIRREDRPHFVESTLAALVQDPTRREEMKEKIVTNMKTINLEKGKLDIPLTLTLAIIREVETPGQSSPDIYGDLTALMMDKIRERLARKGIDDVDEKVQEYHEFQKAVALQGLKTPSGMEFLPESLRELKTNSDGEGMMALLKRLALLPKLRDLDFSGSLTKVEIELLPKVLLQLDVTTDGEGLRALARRLPHLKYLYNLNICLLDCPPADTLLDLPYEGFLKLNLRQVTPPHWLWVCDALQKLLTTRTEKAFVTFPPCCGGFLFYYQVWEASLPYCGRQSFQASSGLVPTLSFSREPLLLRMVGGIPVLAAVCGAPLLPREEVEEELVRRETISVRSFMTYPTEINVERTKVYKRGRCTVT</sequence>
<dbReference type="InterPro" id="IPR027417">
    <property type="entry name" value="P-loop_NTPase"/>
</dbReference>
<reference evidence="2 3" key="1">
    <citation type="submission" date="2018-04" db="EMBL/GenBank/DDBJ databases">
        <authorList>
            <person name="Zhang X."/>
            <person name="Yuan J."/>
            <person name="Li F."/>
            <person name="Xiang J."/>
        </authorList>
    </citation>
    <scope>NUCLEOTIDE SEQUENCE [LARGE SCALE GENOMIC DNA]</scope>
    <source>
        <tissue evidence="2">Muscle</tissue>
    </source>
</reference>
<dbReference type="PANTHER" id="PTHR46312">
    <property type="entry name" value="NACHT DOMAIN-CONTAINING PROTEIN"/>
    <property type="match status" value="1"/>
</dbReference>
<organism evidence="2 3">
    <name type="scientific">Penaeus vannamei</name>
    <name type="common">Whiteleg shrimp</name>
    <name type="synonym">Litopenaeus vannamei</name>
    <dbReference type="NCBI Taxonomy" id="6689"/>
    <lineage>
        <taxon>Eukaryota</taxon>
        <taxon>Metazoa</taxon>
        <taxon>Ecdysozoa</taxon>
        <taxon>Arthropoda</taxon>
        <taxon>Crustacea</taxon>
        <taxon>Multicrustacea</taxon>
        <taxon>Malacostraca</taxon>
        <taxon>Eumalacostraca</taxon>
        <taxon>Eucarida</taxon>
        <taxon>Decapoda</taxon>
        <taxon>Dendrobranchiata</taxon>
        <taxon>Penaeoidea</taxon>
        <taxon>Penaeidae</taxon>
        <taxon>Penaeus</taxon>
    </lineage>
</organism>
<dbReference type="Pfam" id="PF18738">
    <property type="entry name" value="HEPN_DZIP3"/>
    <property type="match status" value="1"/>
</dbReference>